<dbReference type="Proteomes" id="UP000009011">
    <property type="component" value="Chromosome"/>
</dbReference>
<dbReference type="OrthoDB" id="9809647at2"/>
<gene>
    <name evidence="2" type="ordered locus">MROS_1501</name>
</gene>
<dbReference type="InterPro" id="IPR038770">
    <property type="entry name" value="Na+/solute_symporter_sf"/>
</dbReference>
<dbReference type="KEGG" id="mro:MROS_1501"/>
<name>I7A0F4_MELRP</name>
<dbReference type="AlphaFoldDB" id="I7A0F4"/>
<evidence type="ECO:0000256" key="1">
    <source>
        <dbReference type="SAM" id="Phobius"/>
    </source>
</evidence>
<dbReference type="eggNOG" id="COG0385">
    <property type="taxonomic scope" value="Bacteria"/>
</dbReference>
<feature type="transmembrane region" description="Helical" evidence="1">
    <location>
        <begin position="106"/>
        <end position="130"/>
    </location>
</feature>
<dbReference type="EMBL" id="CP003557">
    <property type="protein sequence ID" value="AFN74738.1"/>
    <property type="molecule type" value="Genomic_DNA"/>
</dbReference>
<protein>
    <submittedName>
        <fullName evidence="2">Putative sodium-dependent transporter</fullName>
    </submittedName>
</protein>
<feature type="transmembrane region" description="Helical" evidence="1">
    <location>
        <begin position="25"/>
        <end position="41"/>
    </location>
</feature>
<evidence type="ECO:0000313" key="2">
    <source>
        <dbReference type="EMBL" id="AFN74738.1"/>
    </source>
</evidence>
<dbReference type="RefSeq" id="WP_014856172.1">
    <property type="nucleotide sequence ID" value="NC_018178.1"/>
</dbReference>
<keyword evidence="3" id="KW-1185">Reference proteome</keyword>
<accession>I7A0F4</accession>
<keyword evidence="1" id="KW-1133">Transmembrane helix</keyword>
<feature type="transmembrane region" description="Helical" evidence="1">
    <location>
        <begin position="136"/>
        <end position="156"/>
    </location>
</feature>
<keyword evidence="1" id="KW-0812">Transmembrane</keyword>
<feature type="transmembrane region" description="Helical" evidence="1">
    <location>
        <begin position="177"/>
        <end position="196"/>
    </location>
</feature>
<feature type="transmembrane region" description="Helical" evidence="1">
    <location>
        <begin position="208"/>
        <end position="229"/>
    </location>
</feature>
<sequence length="253" mass="28149">MKNLLLLVSITVGIFFPYGHKFTFLIRYFLMALLFFSFLDIKIDKNIVGIKHFIILVSLIAASFISYFVIYSFDKLLAQTAFITAIAPTAIAAPVIISLKKGKVEFTLFSLVLTNIVVTVILPFILPLIINSGSDITFNDILLPVLITFTMPLILARLVKAASVSLWKKLIDLKDGSFYILVVNVYLATSGASYYIRNNLTSDLSLVYHIGFVTALICVFLFTLGWFIGGKEYASEASQALGQKIIRTQYGSQ</sequence>
<feature type="transmembrane region" description="Helical" evidence="1">
    <location>
        <begin position="76"/>
        <end position="99"/>
    </location>
</feature>
<evidence type="ECO:0000313" key="3">
    <source>
        <dbReference type="Proteomes" id="UP000009011"/>
    </source>
</evidence>
<dbReference type="Gene3D" id="1.20.1530.20">
    <property type="match status" value="1"/>
</dbReference>
<feature type="transmembrane region" description="Helical" evidence="1">
    <location>
        <begin position="53"/>
        <end position="70"/>
    </location>
</feature>
<keyword evidence="1" id="KW-0472">Membrane</keyword>
<dbReference type="STRING" id="1191523.MROS_1501"/>
<proteinExistence type="predicted"/>
<dbReference type="HOGENOM" id="CLU_1097561_0_0_10"/>
<organism evidence="2 3">
    <name type="scientific">Melioribacter roseus (strain DSM 23840 / JCM 17771 / VKM B-2668 / P3M-2)</name>
    <dbReference type="NCBI Taxonomy" id="1191523"/>
    <lineage>
        <taxon>Bacteria</taxon>
        <taxon>Pseudomonadati</taxon>
        <taxon>Ignavibacteriota</taxon>
        <taxon>Ignavibacteria</taxon>
        <taxon>Ignavibacteriales</taxon>
        <taxon>Melioribacteraceae</taxon>
        <taxon>Melioribacter</taxon>
    </lineage>
</organism>
<reference evidence="2 3" key="1">
    <citation type="journal article" date="2013" name="PLoS ONE">
        <title>Genomic analysis of Melioribacter roseus, facultatively anaerobic organotrophic bacterium representing a novel deep lineage within Bacteriodetes/Chlorobi group.</title>
        <authorList>
            <person name="Kadnikov V.V."/>
            <person name="Mardanov A.V."/>
            <person name="Podosokorskaya O.A."/>
            <person name="Gavrilov S.N."/>
            <person name="Kublanov I.V."/>
            <person name="Beletsky A.V."/>
            <person name="Bonch-Osmolovskaya E.A."/>
            <person name="Ravin N.V."/>
        </authorList>
    </citation>
    <scope>NUCLEOTIDE SEQUENCE [LARGE SCALE GENOMIC DNA]</scope>
    <source>
        <strain evidence="3">JCM 17771 / P3M-2</strain>
    </source>
</reference>